<gene>
    <name evidence="2" type="ORF">GIB67_040057</name>
</gene>
<evidence type="ECO:0000313" key="2">
    <source>
        <dbReference type="EMBL" id="KAF6158543.1"/>
    </source>
</evidence>
<keyword evidence="1" id="KW-0812">Transmembrane</keyword>
<organism evidence="2 3">
    <name type="scientific">Kingdonia uniflora</name>
    <dbReference type="NCBI Taxonomy" id="39325"/>
    <lineage>
        <taxon>Eukaryota</taxon>
        <taxon>Viridiplantae</taxon>
        <taxon>Streptophyta</taxon>
        <taxon>Embryophyta</taxon>
        <taxon>Tracheophyta</taxon>
        <taxon>Spermatophyta</taxon>
        <taxon>Magnoliopsida</taxon>
        <taxon>Ranunculales</taxon>
        <taxon>Circaeasteraceae</taxon>
        <taxon>Kingdonia</taxon>
    </lineage>
</organism>
<comment type="caution">
    <text evidence="2">The sequence shown here is derived from an EMBL/GenBank/DDBJ whole genome shotgun (WGS) entry which is preliminary data.</text>
</comment>
<protein>
    <submittedName>
        <fullName evidence="2">Uncharacterized protein</fullName>
    </submittedName>
</protein>
<dbReference type="EMBL" id="JACGCM010001219">
    <property type="protein sequence ID" value="KAF6158543.1"/>
    <property type="molecule type" value="Genomic_DNA"/>
</dbReference>
<dbReference type="OrthoDB" id="1912561at2759"/>
<sequence length="164" mass="18330">MQLKQQLQQQRKESLSISEYLLKIKGIVDQLASIGKVVDEKDLILHVLRGLGLEYTAFITSITTRSTAISLTDLHGMFLSHEIRLNDDQSLVPEITASANFSSTNNTSSNRFSNNTRGRCRGAIILEVVGDIPILGILLVIPTIVNKEKCSQYAKFAKFRDTRH</sequence>
<proteinExistence type="predicted"/>
<feature type="transmembrane region" description="Helical" evidence="1">
    <location>
        <begin position="124"/>
        <end position="145"/>
    </location>
</feature>
<dbReference type="PANTHER" id="PTHR47481:SF22">
    <property type="entry name" value="RETROTRANSPOSON GAG DOMAIN-CONTAINING PROTEIN"/>
    <property type="match status" value="1"/>
</dbReference>
<keyword evidence="3" id="KW-1185">Reference proteome</keyword>
<dbReference type="AlphaFoldDB" id="A0A7J7MUH8"/>
<evidence type="ECO:0000313" key="3">
    <source>
        <dbReference type="Proteomes" id="UP000541444"/>
    </source>
</evidence>
<reference evidence="2 3" key="1">
    <citation type="journal article" date="2020" name="IScience">
        <title>Genome Sequencing of the Endangered Kingdonia uniflora (Circaeasteraceae, Ranunculales) Reveals Potential Mechanisms of Evolutionary Specialization.</title>
        <authorList>
            <person name="Sun Y."/>
            <person name="Deng T."/>
            <person name="Zhang A."/>
            <person name="Moore M.J."/>
            <person name="Landis J.B."/>
            <person name="Lin N."/>
            <person name="Zhang H."/>
            <person name="Zhang X."/>
            <person name="Huang J."/>
            <person name="Zhang X."/>
            <person name="Sun H."/>
            <person name="Wang H."/>
        </authorList>
    </citation>
    <scope>NUCLEOTIDE SEQUENCE [LARGE SCALE GENOMIC DNA]</scope>
    <source>
        <strain evidence="2">TB1705</strain>
        <tissue evidence="2">Leaf</tissue>
    </source>
</reference>
<accession>A0A7J7MUH8</accession>
<dbReference type="PANTHER" id="PTHR47481">
    <property type="match status" value="1"/>
</dbReference>
<keyword evidence="1" id="KW-1133">Transmembrane helix</keyword>
<keyword evidence="1" id="KW-0472">Membrane</keyword>
<dbReference type="Proteomes" id="UP000541444">
    <property type="component" value="Unassembled WGS sequence"/>
</dbReference>
<evidence type="ECO:0000256" key="1">
    <source>
        <dbReference type="SAM" id="Phobius"/>
    </source>
</evidence>
<name>A0A7J7MUH8_9MAGN</name>
<dbReference type="Pfam" id="PF14223">
    <property type="entry name" value="Retrotran_gag_2"/>
    <property type="match status" value="1"/>
</dbReference>